<proteinExistence type="predicted"/>
<evidence type="ECO:0000256" key="1">
    <source>
        <dbReference type="SAM" id="MobiDB-lite"/>
    </source>
</evidence>
<dbReference type="Proteomes" id="UP000256952">
    <property type="component" value="Chromosome CBM2613_b"/>
</dbReference>
<feature type="compositionally biased region" description="Basic and acidic residues" evidence="1">
    <location>
        <begin position="41"/>
        <end position="63"/>
    </location>
</feature>
<evidence type="ECO:0000313" key="3">
    <source>
        <dbReference type="Proteomes" id="UP000256952"/>
    </source>
</evidence>
<dbReference type="AlphaFoldDB" id="A0A976B091"/>
<feature type="region of interest" description="Disordered" evidence="1">
    <location>
        <begin position="31"/>
        <end position="63"/>
    </location>
</feature>
<accession>A0A976B091</accession>
<gene>
    <name evidence="2" type="ORF">CBM2613_B120006</name>
</gene>
<sequence>MVPAAFLHFPQPAVQFREAVHVEQSAVGRHLAGHVAGRGPRPPDRAGRAVRNRDARDPRHPHHGLEERAAHAARAAAAHARVCRSHLRGV</sequence>
<evidence type="ECO:0000313" key="2">
    <source>
        <dbReference type="EMBL" id="SOZ68700.1"/>
    </source>
</evidence>
<comment type="caution">
    <text evidence="2">The sequence shown here is derived from an EMBL/GenBank/DDBJ whole genome shotgun (WGS) entry which is preliminary data.</text>
</comment>
<organism evidence="2 3">
    <name type="scientific">Cupriavidus taiwanensis</name>
    <dbReference type="NCBI Taxonomy" id="164546"/>
    <lineage>
        <taxon>Bacteria</taxon>
        <taxon>Pseudomonadati</taxon>
        <taxon>Pseudomonadota</taxon>
        <taxon>Betaproteobacteria</taxon>
        <taxon>Burkholderiales</taxon>
        <taxon>Burkholderiaceae</taxon>
        <taxon>Cupriavidus</taxon>
    </lineage>
</organism>
<protein>
    <submittedName>
        <fullName evidence="2">Uncharacterized protein</fullName>
    </submittedName>
</protein>
<name>A0A976B091_9BURK</name>
<dbReference type="EMBL" id="OFTH01000037">
    <property type="protein sequence ID" value="SOZ68700.1"/>
    <property type="molecule type" value="Genomic_DNA"/>
</dbReference>
<reference evidence="2 3" key="1">
    <citation type="submission" date="2018-01" db="EMBL/GenBank/DDBJ databases">
        <authorList>
            <person name="Clerissi C."/>
        </authorList>
    </citation>
    <scope>NUCLEOTIDE SEQUENCE [LARGE SCALE GENOMIC DNA]</scope>
    <source>
        <strain evidence="2">Cupriavidus taiwanensis STM 8556</strain>
    </source>
</reference>